<keyword evidence="2" id="KW-0012">Acyltransferase</keyword>
<dbReference type="Pfam" id="PF14542">
    <property type="entry name" value="Acetyltransf_CG"/>
    <property type="match status" value="1"/>
</dbReference>
<proteinExistence type="predicted"/>
<dbReference type="CDD" id="cd04301">
    <property type="entry name" value="NAT_SF"/>
    <property type="match status" value="1"/>
</dbReference>
<keyword evidence="3" id="KW-1185">Reference proteome</keyword>
<protein>
    <submittedName>
        <fullName evidence="2">GNAT family N-acetyltransferase</fullName>
        <ecNumber evidence="2">2.3.1.-</ecNumber>
    </submittedName>
</protein>
<dbReference type="EC" id="2.3.1.-" evidence="2"/>
<comment type="caution">
    <text evidence="2">The sequence shown here is derived from an EMBL/GenBank/DDBJ whole genome shotgun (WGS) entry which is preliminary data.</text>
</comment>
<dbReference type="EMBL" id="JBHUIM010000002">
    <property type="protein sequence ID" value="MFD2247177.1"/>
    <property type="molecule type" value="Genomic_DNA"/>
</dbReference>
<organism evidence="2 3">
    <name type="scientific">Pontibacter ruber</name>
    <dbReference type="NCBI Taxonomy" id="1343895"/>
    <lineage>
        <taxon>Bacteria</taxon>
        <taxon>Pseudomonadati</taxon>
        <taxon>Bacteroidota</taxon>
        <taxon>Cytophagia</taxon>
        <taxon>Cytophagales</taxon>
        <taxon>Hymenobacteraceae</taxon>
        <taxon>Pontibacter</taxon>
    </lineage>
</organism>
<evidence type="ECO:0000313" key="2">
    <source>
        <dbReference type="EMBL" id="MFD2247177.1"/>
    </source>
</evidence>
<dbReference type="PANTHER" id="PTHR31435">
    <property type="entry name" value="PROTEIN NATD1"/>
    <property type="match status" value="1"/>
</dbReference>
<dbReference type="InterPro" id="IPR031165">
    <property type="entry name" value="GNAT_YJDJ"/>
</dbReference>
<evidence type="ECO:0000259" key="1">
    <source>
        <dbReference type="PROSITE" id="PS51729"/>
    </source>
</evidence>
<dbReference type="SUPFAM" id="SSF55729">
    <property type="entry name" value="Acyl-CoA N-acyltransferases (Nat)"/>
    <property type="match status" value="1"/>
</dbReference>
<dbReference type="InterPro" id="IPR045057">
    <property type="entry name" value="Gcn5-rel_NAT"/>
</dbReference>
<evidence type="ECO:0000313" key="3">
    <source>
        <dbReference type="Proteomes" id="UP001597374"/>
    </source>
</evidence>
<sequence length="92" mass="10364">MEIKIVHDEEYQQFTIEMGEDDAELAYSKPAPDTLDFTHTYVPESARGKGIANKLIEAGLCYAEENGLLIVATCPVVKKFISRNPDYQKLLK</sequence>
<gene>
    <name evidence="2" type="ORF">ACFSKP_12980</name>
</gene>
<dbReference type="Gene3D" id="3.40.630.30">
    <property type="match status" value="1"/>
</dbReference>
<dbReference type="PROSITE" id="PS51729">
    <property type="entry name" value="GNAT_YJDJ"/>
    <property type="match status" value="1"/>
</dbReference>
<accession>A0ABW5D019</accession>
<dbReference type="Proteomes" id="UP001597374">
    <property type="component" value="Unassembled WGS sequence"/>
</dbReference>
<keyword evidence="2" id="KW-0808">Transferase</keyword>
<dbReference type="GO" id="GO:0016746">
    <property type="term" value="F:acyltransferase activity"/>
    <property type="evidence" value="ECO:0007669"/>
    <property type="project" value="UniProtKB-KW"/>
</dbReference>
<reference evidence="3" key="1">
    <citation type="journal article" date="2019" name="Int. J. Syst. Evol. Microbiol.">
        <title>The Global Catalogue of Microorganisms (GCM) 10K type strain sequencing project: providing services to taxonomists for standard genome sequencing and annotation.</title>
        <authorList>
            <consortium name="The Broad Institute Genomics Platform"/>
            <consortium name="The Broad Institute Genome Sequencing Center for Infectious Disease"/>
            <person name="Wu L."/>
            <person name="Ma J."/>
        </authorList>
    </citation>
    <scope>NUCLEOTIDE SEQUENCE [LARGE SCALE GENOMIC DNA]</scope>
    <source>
        <strain evidence="3">CGMCC 4.1782</strain>
    </source>
</reference>
<dbReference type="PANTHER" id="PTHR31435:SF9">
    <property type="entry name" value="PROTEIN NATD1"/>
    <property type="match status" value="1"/>
</dbReference>
<dbReference type="InterPro" id="IPR016181">
    <property type="entry name" value="Acyl_CoA_acyltransferase"/>
</dbReference>
<feature type="domain" description="N-acetyltransferase" evidence="1">
    <location>
        <begin position="6"/>
        <end position="92"/>
    </location>
</feature>
<dbReference type="RefSeq" id="WP_250430113.1">
    <property type="nucleotide sequence ID" value="NZ_JALPRR010000003.1"/>
</dbReference>
<name>A0ABW5D019_9BACT</name>